<dbReference type="Proteomes" id="UP000790787">
    <property type="component" value="Chromosome 4"/>
</dbReference>
<proteinExistence type="predicted"/>
<evidence type="ECO:0000313" key="2">
    <source>
        <dbReference type="RefSeq" id="XP_075106940.1"/>
    </source>
</evidence>
<evidence type="ECO:0000313" key="1">
    <source>
        <dbReference type="Proteomes" id="UP000790787"/>
    </source>
</evidence>
<keyword evidence="1" id="KW-1185">Reference proteome</keyword>
<sequence length="202" mass="22837">MTNDNNTSADATSSTPSHLVFHVYDYTHPCHPLYVHPSDVLGTSLVSSPFDGSCYGNWRCNVLVALYIRNKLYFINGTSQRPPEGSPLARQWQHYNDLVVSWLTNSMSKEISSSVEYSEFAKDIWTELEERYVKAAGARIFALKKELAHISQGSRDIASYFNKIKQVWDVIASLSAGRVRMCTCGVSLLKMRNKRSTSSLWD</sequence>
<gene>
    <name evidence="2" type="primary">LOC142179939</name>
</gene>
<reference evidence="1" key="1">
    <citation type="journal article" date="2014" name="Nat. Commun.">
        <title>The tobacco genome sequence and its comparison with those of tomato and potato.</title>
        <authorList>
            <person name="Sierro N."/>
            <person name="Battey J.N."/>
            <person name="Ouadi S."/>
            <person name="Bakaher N."/>
            <person name="Bovet L."/>
            <person name="Willig A."/>
            <person name="Goepfert S."/>
            <person name="Peitsch M.C."/>
            <person name="Ivanov N.V."/>
        </authorList>
    </citation>
    <scope>NUCLEOTIDE SEQUENCE [LARGE SCALE GENOMIC DNA]</scope>
</reference>
<protein>
    <submittedName>
        <fullName evidence="2">Uncharacterized protein LOC142179939</fullName>
    </submittedName>
</protein>
<reference evidence="2" key="2">
    <citation type="submission" date="2025-08" db="UniProtKB">
        <authorList>
            <consortium name="RefSeq"/>
        </authorList>
    </citation>
    <scope>IDENTIFICATION</scope>
    <source>
        <tissue evidence="2">Leaf</tissue>
    </source>
</reference>
<organism evidence="1 2">
    <name type="scientific">Nicotiana tabacum</name>
    <name type="common">Common tobacco</name>
    <dbReference type="NCBI Taxonomy" id="4097"/>
    <lineage>
        <taxon>Eukaryota</taxon>
        <taxon>Viridiplantae</taxon>
        <taxon>Streptophyta</taxon>
        <taxon>Embryophyta</taxon>
        <taxon>Tracheophyta</taxon>
        <taxon>Spermatophyta</taxon>
        <taxon>Magnoliopsida</taxon>
        <taxon>eudicotyledons</taxon>
        <taxon>Gunneridae</taxon>
        <taxon>Pentapetalae</taxon>
        <taxon>asterids</taxon>
        <taxon>lamiids</taxon>
        <taxon>Solanales</taxon>
        <taxon>Solanaceae</taxon>
        <taxon>Nicotianoideae</taxon>
        <taxon>Nicotianeae</taxon>
        <taxon>Nicotiana</taxon>
    </lineage>
</organism>
<name>A0AC58UBT2_TOBAC</name>
<accession>A0AC58UBT2</accession>
<dbReference type="RefSeq" id="XP_075106940.1">
    <property type="nucleotide sequence ID" value="XM_075250839.1"/>
</dbReference>